<dbReference type="RefSeq" id="WP_184073145.1">
    <property type="nucleotide sequence ID" value="NZ_JACHDS010000001.1"/>
</dbReference>
<reference evidence="1 2" key="1">
    <citation type="submission" date="2020-08" db="EMBL/GenBank/DDBJ databases">
        <title>Sequencing the genomes of 1000 actinobacteria strains.</title>
        <authorList>
            <person name="Klenk H.-P."/>
        </authorList>
    </citation>
    <scope>NUCLEOTIDE SEQUENCE [LARGE SCALE GENOMIC DNA]</scope>
    <source>
        <strain evidence="1 2">DSM 46659</strain>
    </source>
</reference>
<accession>A0A7W9YE25</accession>
<evidence type="ECO:0000313" key="2">
    <source>
        <dbReference type="Proteomes" id="UP000546642"/>
    </source>
</evidence>
<comment type="caution">
    <text evidence="1">The sequence shown here is derived from an EMBL/GenBank/DDBJ whole genome shotgun (WGS) entry which is preliminary data.</text>
</comment>
<proteinExistence type="predicted"/>
<evidence type="ECO:0000313" key="1">
    <source>
        <dbReference type="EMBL" id="MBB6170468.1"/>
    </source>
</evidence>
<sequence>MTPSFHGAEVERRGSTLVIACHTLLPLFALAKPPSVNAMNLEFVWHAELGRALRTVCRFTVLKPEEPAVPVERADLSLLGAVEREQIRYWKPATVGEIVFDQWD</sequence>
<gene>
    <name evidence="1" type="ORF">HNR23_000528</name>
</gene>
<dbReference type="AlphaFoldDB" id="A0A7W9YE25"/>
<dbReference type="EMBL" id="JACHDS010000001">
    <property type="protein sequence ID" value="MBB6170468.1"/>
    <property type="molecule type" value="Genomic_DNA"/>
</dbReference>
<organism evidence="1 2">
    <name type="scientific">Nocardiopsis mwathae</name>
    <dbReference type="NCBI Taxonomy" id="1472723"/>
    <lineage>
        <taxon>Bacteria</taxon>
        <taxon>Bacillati</taxon>
        <taxon>Actinomycetota</taxon>
        <taxon>Actinomycetes</taxon>
        <taxon>Streptosporangiales</taxon>
        <taxon>Nocardiopsidaceae</taxon>
        <taxon>Nocardiopsis</taxon>
    </lineage>
</organism>
<name>A0A7W9YE25_9ACTN</name>
<dbReference type="Proteomes" id="UP000546642">
    <property type="component" value="Unassembled WGS sequence"/>
</dbReference>
<keyword evidence="2" id="KW-1185">Reference proteome</keyword>
<protein>
    <submittedName>
        <fullName evidence="1">Uncharacterized protein</fullName>
    </submittedName>
</protein>